<dbReference type="EMBL" id="BAFN01000001">
    <property type="protein sequence ID" value="GAN34876.1"/>
    <property type="molecule type" value="Genomic_DNA"/>
</dbReference>
<dbReference type="Gene3D" id="3.30.2310.20">
    <property type="entry name" value="RelE-like"/>
    <property type="match status" value="1"/>
</dbReference>
<reference evidence="3" key="1">
    <citation type="journal article" date="2015" name="Genome Announc.">
        <title>Draft Genome Sequence of an Anaerobic Ammonium-Oxidizing Bacterium, "Candidatus Brocadia sinica".</title>
        <authorList>
            <person name="Oshiki M."/>
            <person name="Shinyako-Hata K."/>
            <person name="Satoh H."/>
            <person name="Okabe S."/>
        </authorList>
    </citation>
    <scope>NUCLEOTIDE SEQUENCE [LARGE SCALE GENOMIC DNA]</scope>
    <source>
        <strain evidence="3">JPN1</strain>
    </source>
</reference>
<comment type="caution">
    <text evidence="2">The sequence shown here is derived from an EMBL/GenBank/DDBJ whole genome shotgun (WGS) entry which is preliminary data.</text>
</comment>
<sequence length="88" mass="10441">MGRFKVILSDKAGKDTDTLSDDDFNRIVNRCKRLEDNPFPDGKHIKKLKGYEDLYRLRIGDYRIVFEWKGSQINIARILTRQDFGKKY</sequence>
<organism evidence="2 3">
    <name type="scientific">Candidatus Brocadia sinica JPN1</name>
    <dbReference type="NCBI Taxonomy" id="1197129"/>
    <lineage>
        <taxon>Bacteria</taxon>
        <taxon>Pseudomonadati</taxon>
        <taxon>Planctomycetota</taxon>
        <taxon>Candidatus Brocadiia</taxon>
        <taxon>Candidatus Brocadiales</taxon>
        <taxon>Candidatus Brocadiaceae</taxon>
        <taxon>Candidatus Brocadia</taxon>
    </lineage>
</organism>
<dbReference type="Proteomes" id="UP000032309">
    <property type="component" value="Unassembled WGS sequence"/>
</dbReference>
<name>A0ABQ0K1J1_9BACT</name>
<dbReference type="PANTHER" id="PTHR38813">
    <property type="match status" value="1"/>
</dbReference>
<dbReference type="InterPro" id="IPR007712">
    <property type="entry name" value="RelE/ParE_toxin"/>
</dbReference>
<dbReference type="InterPro" id="IPR035093">
    <property type="entry name" value="RelE/ParE_toxin_dom_sf"/>
</dbReference>
<proteinExistence type="predicted"/>
<dbReference type="SUPFAM" id="SSF143011">
    <property type="entry name" value="RelE-like"/>
    <property type="match status" value="1"/>
</dbReference>
<protein>
    <submittedName>
        <fullName evidence="2">Cytotoxic translational repressor of toxin-antitoxin stability system</fullName>
    </submittedName>
</protein>
<evidence type="ECO:0000313" key="2">
    <source>
        <dbReference type="EMBL" id="GAN34876.1"/>
    </source>
</evidence>
<dbReference type="RefSeq" id="WP_052564822.1">
    <property type="nucleotide sequence ID" value="NZ_BAFN01000001.1"/>
</dbReference>
<evidence type="ECO:0000313" key="3">
    <source>
        <dbReference type="Proteomes" id="UP000032309"/>
    </source>
</evidence>
<evidence type="ECO:0000256" key="1">
    <source>
        <dbReference type="ARBA" id="ARBA00022649"/>
    </source>
</evidence>
<gene>
    <name evidence="2" type="ORF">BROSI_A3420</name>
</gene>
<dbReference type="Pfam" id="PF05016">
    <property type="entry name" value="ParE_toxin"/>
    <property type="match status" value="1"/>
</dbReference>
<dbReference type="PANTHER" id="PTHR38813:SF1">
    <property type="entry name" value="TOXIN RELE1-RELATED"/>
    <property type="match status" value="1"/>
</dbReference>
<accession>A0ABQ0K1J1</accession>
<keyword evidence="1" id="KW-1277">Toxin-antitoxin system</keyword>
<keyword evidence="3" id="KW-1185">Reference proteome</keyword>
<dbReference type="InterPro" id="IPR052747">
    <property type="entry name" value="TA_system_RelE_toxin"/>
</dbReference>